<name>A0AAU9PKQ1_9ASTR</name>
<protein>
    <recommendedName>
        <fullName evidence="2">PB1 domain-containing protein</fullName>
    </recommendedName>
</protein>
<gene>
    <name evidence="3" type="ORF">LVIROSA_LOCUS36113</name>
</gene>
<sequence>MSITGVNVESVSSCRAGSAPETPKNRVKFMCSHGGKFLPRPADGRIKYVGGETRLICVPRDITFPELMKKLTTMFNGDRMILKYQFIPEDLDVLVTVKSDEDIRHMIAECDQFSSPRLRAFLFSSNPNKIQSMDHNSFERSYINSINGIIIHPSPTYNTYNTFNPPLPVYTTHTTVTISTTCSSSRAPPETTVTCSTTNPEVTVYHGKLSELPRNHSSPSLCDLGLSNHQNPVNHLHHQPPPPPHHFHPHQPPKLPLNRHPHTASTSENLGRMRSGSSSLGHL</sequence>
<feature type="compositionally biased region" description="Basic residues" evidence="1">
    <location>
        <begin position="245"/>
        <end position="262"/>
    </location>
</feature>
<feature type="region of interest" description="Disordered" evidence="1">
    <location>
        <begin position="225"/>
        <end position="283"/>
    </location>
</feature>
<dbReference type="Pfam" id="PF00564">
    <property type="entry name" value="PB1"/>
    <property type="match status" value="1"/>
</dbReference>
<feature type="compositionally biased region" description="Low complexity" evidence="1">
    <location>
        <begin position="270"/>
        <end position="283"/>
    </location>
</feature>
<dbReference type="InterPro" id="IPR000270">
    <property type="entry name" value="PB1_dom"/>
</dbReference>
<proteinExistence type="predicted"/>
<evidence type="ECO:0000256" key="1">
    <source>
        <dbReference type="SAM" id="MobiDB-lite"/>
    </source>
</evidence>
<dbReference type="Proteomes" id="UP001157418">
    <property type="component" value="Unassembled WGS sequence"/>
</dbReference>
<dbReference type="AlphaFoldDB" id="A0AAU9PKQ1"/>
<feature type="compositionally biased region" description="Polar residues" evidence="1">
    <location>
        <begin position="1"/>
        <end position="15"/>
    </location>
</feature>
<accession>A0AAU9PKQ1</accession>
<organism evidence="3 4">
    <name type="scientific">Lactuca virosa</name>
    <dbReference type="NCBI Taxonomy" id="75947"/>
    <lineage>
        <taxon>Eukaryota</taxon>
        <taxon>Viridiplantae</taxon>
        <taxon>Streptophyta</taxon>
        <taxon>Embryophyta</taxon>
        <taxon>Tracheophyta</taxon>
        <taxon>Spermatophyta</taxon>
        <taxon>Magnoliopsida</taxon>
        <taxon>eudicotyledons</taxon>
        <taxon>Gunneridae</taxon>
        <taxon>Pentapetalae</taxon>
        <taxon>asterids</taxon>
        <taxon>campanulids</taxon>
        <taxon>Asterales</taxon>
        <taxon>Asteraceae</taxon>
        <taxon>Cichorioideae</taxon>
        <taxon>Cichorieae</taxon>
        <taxon>Lactucinae</taxon>
        <taxon>Lactuca</taxon>
    </lineage>
</organism>
<reference evidence="3 4" key="1">
    <citation type="submission" date="2022-01" db="EMBL/GenBank/DDBJ databases">
        <authorList>
            <person name="Xiong W."/>
            <person name="Schranz E."/>
        </authorList>
    </citation>
    <scope>NUCLEOTIDE SEQUENCE [LARGE SCALE GENOMIC DNA]</scope>
</reference>
<dbReference type="PANTHER" id="PTHR31066:SF103">
    <property type="entry name" value="PB1 DOMAIN-CONTAINING PROTEIN"/>
    <property type="match status" value="1"/>
</dbReference>
<keyword evidence="4" id="KW-1185">Reference proteome</keyword>
<evidence type="ECO:0000259" key="2">
    <source>
        <dbReference type="SMART" id="SM00666"/>
    </source>
</evidence>
<dbReference type="InterPro" id="IPR053198">
    <property type="entry name" value="Gynoecium_Dev_Regulator"/>
</dbReference>
<evidence type="ECO:0000313" key="4">
    <source>
        <dbReference type="Proteomes" id="UP001157418"/>
    </source>
</evidence>
<evidence type="ECO:0000313" key="3">
    <source>
        <dbReference type="EMBL" id="CAH1450702.1"/>
    </source>
</evidence>
<dbReference type="SMART" id="SM00666">
    <property type="entry name" value="PB1"/>
    <property type="match status" value="1"/>
</dbReference>
<feature type="region of interest" description="Disordered" evidence="1">
    <location>
        <begin position="1"/>
        <end position="22"/>
    </location>
</feature>
<dbReference type="PANTHER" id="PTHR31066">
    <property type="entry name" value="OS05G0427100 PROTEIN-RELATED"/>
    <property type="match status" value="1"/>
</dbReference>
<dbReference type="SUPFAM" id="SSF54277">
    <property type="entry name" value="CAD &amp; PB1 domains"/>
    <property type="match status" value="1"/>
</dbReference>
<feature type="domain" description="PB1" evidence="2">
    <location>
        <begin position="41"/>
        <end position="125"/>
    </location>
</feature>
<dbReference type="Gene3D" id="3.10.20.90">
    <property type="entry name" value="Phosphatidylinositol 3-kinase Catalytic Subunit, Chain A, domain 1"/>
    <property type="match status" value="1"/>
</dbReference>
<dbReference type="EMBL" id="CAKMRJ010005634">
    <property type="protein sequence ID" value="CAH1450702.1"/>
    <property type="molecule type" value="Genomic_DNA"/>
</dbReference>
<dbReference type="CDD" id="cd06410">
    <property type="entry name" value="PB1_UP2"/>
    <property type="match status" value="1"/>
</dbReference>
<comment type="caution">
    <text evidence="3">The sequence shown here is derived from an EMBL/GenBank/DDBJ whole genome shotgun (WGS) entry which is preliminary data.</text>
</comment>